<feature type="transmembrane region" description="Helical" evidence="10">
    <location>
        <begin position="158"/>
        <end position="177"/>
    </location>
</feature>
<evidence type="ECO:0000313" key="12">
    <source>
        <dbReference type="Proteomes" id="UP000515163"/>
    </source>
</evidence>
<sequence length="250" mass="28934">MNSMDSHTVFKQSFESFEDYISSEEIEPNPEECTSLLNNAAKQSNEEKFTFIELQVLPKDDKEISPGEVPRDRLEKYDSDIECRICRCKGDEPLISPCKCSGSSKWIHQSCLIQWFQISRTSRCELCSETVIIRKYTKPICEWKRPKGGFGPCNKVDLWYLFVTLFSLGTIVGFAIFQGLMGAEESTETILVFVAIYILCAIMILVRIWYFYVWFTRKSTYWNAWRSLNQNWIIKSATSTSTAFEECAVV</sequence>
<gene>
    <name evidence="13" type="primary">LOC116302361</name>
</gene>
<evidence type="ECO:0000256" key="3">
    <source>
        <dbReference type="ARBA" id="ARBA00022692"/>
    </source>
</evidence>
<dbReference type="GO" id="GO:0008270">
    <property type="term" value="F:zinc ion binding"/>
    <property type="evidence" value="ECO:0007669"/>
    <property type="project" value="UniProtKB-KW"/>
</dbReference>
<dbReference type="Pfam" id="PF12906">
    <property type="entry name" value="RINGv"/>
    <property type="match status" value="1"/>
</dbReference>
<evidence type="ECO:0000256" key="4">
    <source>
        <dbReference type="ARBA" id="ARBA00022723"/>
    </source>
</evidence>
<proteinExistence type="predicted"/>
<dbReference type="RefSeq" id="XP_031567502.1">
    <property type="nucleotide sequence ID" value="XM_031711642.1"/>
</dbReference>
<evidence type="ECO:0000256" key="6">
    <source>
        <dbReference type="ARBA" id="ARBA00022786"/>
    </source>
</evidence>
<name>A0A6P8IL51_ACTTE</name>
<dbReference type="KEGG" id="aten:116302361"/>
<comment type="subcellular location">
    <subcellularLocation>
        <location evidence="1">Membrane</location>
        <topology evidence="1">Multi-pass membrane protein</topology>
    </subcellularLocation>
</comment>
<feature type="transmembrane region" description="Helical" evidence="10">
    <location>
        <begin position="189"/>
        <end position="212"/>
    </location>
</feature>
<dbReference type="Proteomes" id="UP000515163">
    <property type="component" value="Unplaced"/>
</dbReference>
<dbReference type="Gene3D" id="3.30.40.10">
    <property type="entry name" value="Zinc/RING finger domain, C3HC4 (zinc finger)"/>
    <property type="match status" value="1"/>
</dbReference>
<keyword evidence="5" id="KW-0863">Zinc-finger</keyword>
<dbReference type="GO" id="GO:0016020">
    <property type="term" value="C:membrane"/>
    <property type="evidence" value="ECO:0007669"/>
    <property type="project" value="UniProtKB-SubCell"/>
</dbReference>
<evidence type="ECO:0000256" key="1">
    <source>
        <dbReference type="ARBA" id="ARBA00004141"/>
    </source>
</evidence>
<evidence type="ECO:0000256" key="2">
    <source>
        <dbReference type="ARBA" id="ARBA00022679"/>
    </source>
</evidence>
<keyword evidence="7" id="KW-0862">Zinc</keyword>
<evidence type="ECO:0000313" key="13">
    <source>
        <dbReference type="RefSeq" id="XP_031567502.1"/>
    </source>
</evidence>
<dbReference type="GO" id="GO:0016567">
    <property type="term" value="P:protein ubiquitination"/>
    <property type="evidence" value="ECO:0007669"/>
    <property type="project" value="TreeGrafter"/>
</dbReference>
<keyword evidence="6" id="KW-0833">Ubl conjugation pathway</keyword>
<keyword evidence="9 10" id="KW-0472">Membrane</keyword>
<evidence type="ECO:0000256" key="7">
    <source>
        <dbReference type="ARBA" id="ARBA00022833"/>
    </source>
</evidence>
<evidence type="ECO:0000259" key="11">
    <source>
        <dbReference type="PROSITE" id="PS51292"/>
    </source>
</evidence>
<dbReference type="AlphaFoldDB" id="A0A6P8IL51"/>
<dbReference type="GeneID" id="116302361"/>
<accession>A0A6P8IL51</accession>
<dbReference type="OrthoDB" id="264354at2759"/>
<feature type="domain" description="RING-CH-type" evidence="11">
    <location>
        <begin position="75"/>
        <end position="134"/>
    </location>
</feature>
<evidence type="ECO:0000256" key="8">
    <source>
        <dbReference type="ARBA" id="ARBA00022989"/>
    </source>
</evidence>
<evidence type="ECO:0000256" key="9">
    <source>
        <dbReference type="ARBA" id="ARBA00023136"/>
    </source>
</evidence>
<evidence type="ECO:0000256" key="10">
    <source>
        <dbReference type="SAM" id="Phobius"/>
    </source>
</evidence>
<dbReference type="PANTHER" id="PTHR46065:SF3">
    <property type="entry name" value="FI20425P1"/>
    <property type="match status" value="1"/>
</dbReference>
<dbReference type="PROSITE" id="PS51292">
    <property type="entry name" value="ZF_RING_CH"/>
    <property type="match status" value="1"/>
</dbReference>
<keyword evidence="12" id="KW-1185">Reference proteome</keyword>
<dbReference type="InterPro" id="IPR013083">
    <property type="entry name" value="Znf_RING/FYVE/PHD"/>
</dbReference>
<dbReference type="InParanoid" id="A0A6P8IL51"/>
<dbReference type="GO" id="GO:0004842">
    <property type="term" value="F:ubiquitin-protein transferase activity"/>
    <property type="evidence" value="ECO:0007669"/>
    <property type="project" value="TreeGrafter"/>
</dbReference>
<keyword evidence="3 10" id="KW-0812">Transmembrane</keyword>
<dbReference type="SMART" id="SM00744">
    <property type="entry name" value="RINGv"/>
    <property type="match status" value="1"/>
</dbReference>
<dbReference type="PANTHER" id="PTHR46065">
    <property type="entry name" value="E3 UBIQUITIN-PROTEIN LIGASE MARCH 2/3 FAMILY MEMBER"/>
    <property type="match status" value="1"/>
</dbReference>
<dbReference type="InterPro" id="IPR011016">
    <property type="entry name" value="Znf_RING-CH"/>
</dbReference>
<keyword evidence="4" id="KW-0479">Metal-binding</keyword>
<keyword evidence="2" id="KW-0808">Transferase</keyword>
<evidence type="ECO:0000256" key="5">
    <source>
        <dbReference type="ARBA" id="ARBA00022771"/>
    </source>
</evidence>
<keyword evidence="8 10" id="KW-1133">Transmembrane helix</keyword>
<reference evidence="13" key="1">
    <citation type="submission" date="2025-08" db="UniProtKB">
        <authorList>
            <consortium name="RefSeq"/>
        </authorList>
    </citation>
    <scope>IDENTIFICATION</scope>
    <source>
        <tissue evidence="13">Tentacle</tissue>
    </source>
</reference>
<protein>
    <submittedName>
        <fullName evidence="13">E3 ubiquitin-protein ligase MARCH3-like</fullName>
    </submittedName>
</protein>
<dbReference type="SUPFAM" id="SSF57850">
    <property type="entry name" value="RING/U-box"/>
    <property type="match status" value="1"/>
</dbReference>
<organism evidence="12 13">
    <name type="scientific">Actinia tenebrosa</name>
    <name type="common">Australian red waratah sea anemone</name>
    <dbReference type="NCBI Taxonomy" id="6105"/>
    <lineage>
        <taxon>Eukaryota</taxon>
        <taxon>Metazoa</taxon>
        <taxon>Cnidaria</taxon>
        <taxon>Anthozoa</taxon>
        <taxon>Hexacorallia</taxon>
        <taxon>Actiniaria</taxon>
        <taxon>Actiniidae</taxon>
        <taxon>Actinia</taxon>
    </lineage>
</organism>